<evidence type="ECO:0000256" key="1">
    <source>
        <dbReference type="SAM" id="MobiDB-lite"/>
    </source>
</evidence>
<accession>A0A9N9H5F4</accession>
<name>A0A9N9H5F4_FUNMO</name>
<sequence>MTSTDRKSSISTTLSPNNTLTQHSFEPASKIDQHVRYQLQEEYKALFFRTRNNTTELYEELIIRL</sequence>
<reference evidence="2" key="1">
    <citation type="submission" date="2021-06" db="EMBL/GenBank/DDBJ databases">
        <authorList>
            <person name="Kallberg Y."/>
            <person name="Tangrot J."/>
            <person name="Rosling A."/>
        </authorList>
    </citation>
    <scope>NUCLEOTIDE SEQUENCE</scope>
    <source>
        <strain evidence="2">87-6 pot B 2015</strain>
    </source>
</reference>
<keyword evidence="3" id="KW-1185">Reference proteome</keyword>
<evidence type="ECO:0000313" key="3">
    <source>
        <dbReference type="Proteomes" id="UP000789375"/>
    </source>
</evidence>
<evidence type="ECO:0000313" key="2">
    <source>
        <dbReference type="EMBL" id="CAG8654787.1"/>
    </source>
</evidence>
<proteinExistence type="predicted"/>
<feature type="compositionally biased region" description="Polar residues" evidence="1">
    <location>
        <begin position="9"/>
        <end position="24"/>
    </location>
</feature>
<dbReference type="EMBL" id="CAJVPP010004748">
    <property type="protein sequence ID" value="CAG8654787.1"/>
    <property type="molecule type" value="Genomic_DNA"/>
</dbReference>
<comment type="caution">
    <text evidence="2">The sequence shown here is derived from an EMBL/GenBank/DDBJ whole genome shotgun (WGS) entry which is preliminary data.</text>
</comment>
<feature type="region of interest" description="Disordered" evidence="1">
    <location>
        <begin position="1"/>
        <end position="27"/>
    </location>
</feature>
<organism evidence="2 3">
    <name type="scientific">Funneliformis mosseae</name>
    <name type="common">Endomycorrhizal fungus</name>
    <name type="synonym">Glomus mosseae</name>
    <dbReference type="NCBI Taxonomy" id="27381"/>
    <lineage>
        <taxon>Eukaryota</taxon>
        <taxon>Fungi</taxon>
        <taxon>Fungi incertae sedis</taxon>
        <taxon>Mucoromycota</taxon>
        <taxon>Glomeromycotina</taxon>
        <taxon>Glomeromycetes</taxon>
        <taxon>Glomerales</taxon>
        <taxon>Glomeraceae</taxon>
        <taxon>Funneliformis</taxon>
    </lineage>
</organism>
<dbReference type="Proteomes" id="UP000789375">
    <property type="component" value="Unassembled WGS sequence"/>
</dbReference>
<protein>
    <submittedName>
        <fullName evidence="2">4584_t:CDS:1</fullName>
    </submittedName>
</protein>
<dbReference type="AlphaFoldDB" id="A0A9N9H5F4"/>
<gene>
    <name evidence="2" type="ORF">FMOSSE_LOCUS11647</name>
</gene>